<name>A0ABT3DRQ0_9XANT</name>
<evidence type="ECO:0000256" key="1">
    <source>
        <dbReference type="SAM" id="MobiDB-lite"/>
    </source>
</evidence>
<evidence type="ECO:0000313" key="4">
    <source>
        <dbReference type="Proteomes" id="UP001320843"/>
    </source>
</evidence>
<sequence>MSVKAPAPKRSLLVVAVSAILALPAASALAQSQPASEESETEQLTETTGAKARTLEKVTVTGSRIQRTEV</sequence>
<evidence type="ECO:0000313" key="3">
    <source>
        <dbReference type="EMBL" id="MCW0398178.1"/>
    </source>
</evidence>
<feature type="compositionally biased region" description="Polar residues" evidence="1">
    <location>
        <begin position="60"/>
        <end position="70"/>
    </location>
</feature>
<gene>
    <name evidence="3" type="ORF">NB700_000734</name>
</gene>
<organism evidence="3 4">
    <name type="scientific">Xanthomonas sacchari</name>
    <dbReference type="NCBI Taxonomy" id="56458"/>
    <lineage>
        <taxon>Bacteria</taxon>
        <taxon>Pseudomonadati</taxon>
        <taxon>Pseudomonadota</taxon>
        <taxon>Gammaproteobacteria</taxon>
        <taxon>Lysobacterales</taxon>
        <taxon>Lysobacteraceae</taxon>
        <taxon>Xanthomonas</taxon>
    </lineage>
</organism>
<reference evidence="3 4" key="1">
    <citation type="submission" date="2022-06" db="EMBL/GenBank/DDBJ databases">
        <title>Dynamics of rice microbiomes reveals core vertical transmitted seed endophytes.</title>
        <authorList>
            <person name="Liao K."/>
            <person name="Zhang X."/>
        </authorList>
    </citation>
    <scope>NUCLEOTIDE SEQUENCE [LARGE SCALE GENOMIC DNA]</scope>
    <source>
        <strain evidence="3 4">YT10-10-1</strain>
    </source>
</reference>
<evidence type="ECO:0008006" key="5">
    <source>
        <dbReference type="Google" id="ProtNLM"/>
    </source>
</evidence>
<accession>A0ABT3DRQ0</accession>
<dbReference type="EMBL" id="JANFWR010000004">
    <property type="protein sequence ID" value="MCW0398178.1"/>
    <property type="molecule type" value="Genomic_DNA"/>
</dbReference>
<proteinExistence type="predicted"/>
<comment type="caution">
    <text evidence="3">The sequence shown here is derived from an EMBL/GenBank/DDBJ whole genome shotgun (WGS) entry which is preliminary data.</text>
</comment>
<dbReference type="Proteomes" id="UP001320843">
    <property type="component" value="Unassembled WGS sequence"/>
</dbReference>
<evidence type="ECO:0000256" key="2">
    <source>
        <dbReference type="SAM" id="SignalP"/>
    </source>
</evidence>
<keyword evidence="4" id="KW-1185">Reference proteome</keyword>
<protein>
    <recommendedName>
        <fullName evidence="5">TonB-dependent receptor</fullName>
    </recommendedName>
</protein>
<feature type="chain" id="PRO_5045603154" description="TonB-dependent receptor" evidence="2">
    <location>
        <begin position="31"/>
        <end position="70"/>
    </location>
</feature>
<feature type="signal peptide" evidence="2">
    <location>
        <begin position="1"/>
        <end position="30"/>
    </location>
</feature>
<feature type="region of interest" description="Disordered" evidence="1">
    <location>
        <begin position="30"/>
        <end position="70"/>
    </location>
</feature>
<keyword evidence="2" id="KW-0732">Signal</keyword>